<dbReference type="AlphaFoldDB" id="A0A653ZRU5"/>
<feature type="domain" description="Reverse transcriptase" evidence="1">
    <location>
        <begin position="1"/>
        <end position="301"/>
    </location>
</feature>
<proteinExistence type="predicted"/>
<evidence type="ECO:0000313" key="3">
    <source>
        <dbReference type="Proteomes" id="UP000432350"/>
    </source>
</evidence>
<dbReference type="PROSITE" id="PS50878">
    <property type="entry name" value="RT_POL"/>
    <property type="match status" value="1"/>
</dbReference>
<dbReference type="EMBL" id="CABWMV010000007">
    <property type="protein sequence ID" value="VXC57866.1"/>
    <property type="molecule type" value="Genomic_DNA"/>
</dbReference>
<dbReference type="CDD" id="cd01646">
    <property type="entry name" value="RT_Bac_retron_I"/>
    <property type="match status" value="1"/>
</dbReference>
<dbReference type="InterPro" id="IPR000477">
    <property type="entry name" value="RT_dom"/>
</dbReference>
<name>A0A653ZRU5_SPHMU</name>
<evidence type="ECO:0000313" key="2">
    <source>
        <dbReference type="EMBL" id="VXC57866.1"/>
    </source>
</evidence>
<organism evidence="2 3">
    <name type="scientific">Sphingobacterium multivorum</name>
    <dbReference type="NCBI Taxonomy" id="28454"/>
    <lineage>
        <taxon>Bacteria</taxon>
        <taxon>Pseudomonadati</taxon>
        <taxon>Bacteroidota</taxon>
        <taxon>Sphingobacteriia</taxon>
        <taxon>Sphingobacteriales</taxon>
        <taxon>Sphingobacteriaceae</taxon>
        <taxon>Sphingobacterium</taxon>
    </lineage>
</organism>
<protein>
    <recommendedName>
        <fullName evidence="1">Reverse transcriptase domain-containing protein</fullName>
    </recommendedName>
</protein>
<evidence type="ECO:0000259" key="1">
    <source>
        <dbReference type="PROSITE" id="PS50878"/>
    </source>
</evidence>
<dbReference type="RefSeq" id="WP_159333383.1">
    <property type="nucleotide sequence ID" value="NZ_DAMBWX010000067.1"/>
</dbReference>
<sequence length="555" mass="64723">MNIDKLITTGYLPEELIPPFTSKDLSKVVESILNKIDHLDPLERGKKASSKSIYFSIPKVGGYRRTLMIPNPLHYIRLCKTICDNWSSIYTHTEKSALSMSRLKLGKVRSIEKPIFEELIHERILRSTGRRYLLKVDISRFYNSIYTHSIPWALHTKSISKMHRSRKTHFGNALDEDCRKLQDGQTIGIPVGPDASRIISEIILSSIDQELYKKLPSFQGVRIIDDYYLYFTTLGDAELARSIVHHALKEYELELNPNKDTIVAIPEVMESIWYKDLKSVRFSSDSVKQRKELIQFFDKAYFHAKVFTEDAVLSYAISKIRPTIFDKQNLKILQSLLLNCIVHESRTIHLLAEILFGYFKKGYQFDLKSLKFALEQFIKFHCDMDNEFEITWALWTMKSFKLILEPEIAKMLSQMSNSMIALICLDMRKSKLIPNGLDVNLWKSLLNKDSLYSEHWLLAYEAKVRRWLVTSDDYIEADPFFKILKGKRVRFYHENNILDTTKVKVALESPSLAQYESDKEHDVGLKFTLPDWPKKNNLEKVELLELKVVEEDLPF</sequence>
<dbReference type="Pfam" id="PF00078">
    <property type="entry name" value="RVT_1"/>
    <property type="match status" value="1"/>
</dbReference>
<gene>
    <name evidence="2" type="ORF">SPHINGO8BC_150007</name>
</gene>
<dbReference type="Proteomes" id="UP000432350">
    <property type="component" value="Unassembled WGS sequence"/>
</dbReference>
<reference evidence="2 3" key="1">
    <citation type="submission" date="2019-10" db="EMBL/GenBank/DDBJ databases">
        <authorList>
            <person name="Karimi E."/>
        </authorList>
    </citation>
    <scope>NUCLEOTIDE SEQUENCE [LARGE SCALE GENOMIC DNA]</scope>
    <source>
        <strain evidence="2">Sphingobacterium sp. 8BC</strain>
    </source>
</reference>
<accession>A0A653ZRU5</accession>